<gene>
    <name evidence="1" type="ORF">VTL71DRAFT_13488</name>
</gene>
<protein>
    <submittedName>
        <fullName evidence="1">Uncharacterized protein</fullName>
    </submittedName>
</protein>
<sequence>MKEEEKDGLIRATCFPFKDTHFEPYPIETFSQVHINSLSNTKQIVPTTCTYHPSRLLPLDLQVSSLSMY</sequence>
<reference evidence="1 2" key="1">
    <citation type="journal article" date="2024" name="Commun. Biol.">
        <title>Comparative genomic analysis of thermophilic fungi reveals convergent evolutionary adaptations and gene losses.</title>
        <authorList>
            <person name="Steindorff A.S."/>
            <person name="Aguilar-Pontes M.V."/>
            <person name="Robinson A.J."/>
            <person name="Andreopoulos B."/>
            <person name="LaButti K."/>
            <person name="Kuo A."/>
            <person name="Mondo S."/>
            <person name="Riley R."/>
            <person name="Otillar R."/>
            <person name="Haridas S."/>
            <person name="Lipzen A."/>
            <person name="Grimwood J."/>
            <person name="Schmutz J."/>
            <person name="Clum A."/>
            <person name="Reid I.D."/>
            <person name="Moisan M.C."/>
            <person name="Butler G."/>
            <person name="Nguyen T.T.M."/>
            <person name="Dewar K."/>
            <person name="Conant G."/>
            <person name="Drula E."/>
            <person name="Henrissat B."/>
            <person name="Hansel C."/>
            <person name="Singer S."/>
            <person name="Hutchinson M.I."/>
            <person name="de Vries R.P."/>
            <person name="Natvig D.O."/>
            <person name="Powell A.J."/>
            <person name="Tsang A."/>
            <person name="Grigoriev I.V."/>
        </authorList>
    </citation>
    <scope>NUCLEOTIDE SEQUENCE [LARGE SCALE GENOMIC DNA]</scope>
    <source>
        <strain evidence="1 2">CBS 494.80</strain>
    </source>
</reference>
<evidence type="ECO:0000313" key="2">
    <source>
        <dbReference type="Proteomes" id="UP001595075"/>
    </source>
</evidence>
<evidence type="ECO:0000313" key="1">
    <source>
        <dbReference type="EMBL" id="KAL2070462.1"/>
    </source>
</evidence>
<proteinExistence type="predicted"/>
<organism evidence="1 2">
    <name type="scientific">Oculimacula yallundae</name>
    <dbReference type="NCBI Taxonomy" id="86028"/>
    <lineage>
        <taxon>Eukaryota</taxon>
        <taxon>Fungi</taxon>
        <taxon>Dikarya</taxon>
        <taxon>Ascomycota</taxon>
        <taxon>Pezizomycotina</taxon>
        <taxon>Leotiomycetes</taxon>
        <taxon>Helotiales</taxon>
        <taxon>Ploettnerulaceae</taxon>
        <taxon>Oculimacula</taxon>
    </lineage>
</organism>
<accession>A0ABR4CKH0</accession>
<keyword evidence="2" id="KW-1185">Reference proteome</keyword>
<comment type="caution">
    <text evidence="1">The sequence shown here is derived from an EMBL/GenBank/DDBJ whole genome shotgun (WGS) entry which is preliminary data.</text>
</comment>
<dbReference type="Proteomes" id="UP001595075">
    <property type="component" value="Unassembled WGS sequence"/>
</dbReference>
<name>A0ABR4CKH0_9HELO</name>
<dbReference type="EMBL" id="JAZHXI010000006">
    <property type="protein sequence ID" value="KAL2070462.1"/>
    <property type="molecule type" value="Genomic_DNA"/>
</dbReference>